<dbReference type="PANTHER" id="PTHR34216:SF7">
    <property type="entry name" value="POLY-BETA-1,6-N-ACETYL-D-GLUCOSAMINE N-DEACETYLASE"/>
    <property type="match status" value="1"/>
</dbReference>
<dbReference type="KEGG" id="asha:G8E00_09845"/>
<dbReference type="InterPro" id="IPR023854">
    <property type="entry name" value="PGA_deacetylase_PgaB"/>
</dbReference>
<keyword evidence="5" id="KW-1185">Reference proteome</keyword>
<dbReference type="Gene3D" id="3.20.20.80">
    <property type="entry name" value="Glycosidases"/>
    <property type="match status" value="1"/>
</dbReference>
<dbReference type="InterPro" id="IPR011330">
    <property type="entry name" value="Glyco_hydro/deAcase_b/a-brl"/>
</dbReference>
<dbReference type="SUPFAM" id="SSF88713">
    <property type="entry name" value="Glycoside hydrolase/deacetylase"/>
    <property type="match status" value="1"/>
</dbReference>
<keyword evidence="1 2" id="KW-0732">Signal</keyword>
<dbReference type="InterPro" id="IPR051398">
    <property type="entry name" value="Polysacch_Deacetylase"/>
</dbReference>
<dbReference type="Pfam" id="PF14883">
    <property type="entry name" value="GHL13"/>
    <property type="match status" value="1"/>
</dbReference>
<dbReference type="EMBL" id="CP049801">
    <property type="protein sequence ID" value="QIO06238.1"/>
    <property type="molecule type" value="Genomic_DNA"/>
</dbReference>
<protein>
    <submittedName>
        <fullName evidence="4">Poly-beta-1,6-N-acetyl-D-glucosamine N-deacetylase PgaB</fullName>
    </submittedName>
</protein>
<feature type="signal peptide" evidence="2">
    <location>
        <begin position="1"/>
        <end position="21"/>
    </location>
</feature>
<dbReference type="GO" id="GO:0005975">
    <property type="term" value="P:carbohydrate metabolic process"/>
    <property type="evidence" value="ECO:0007669"/>
    <property type="project" value="InterPro"/>
</dbReference>
<dbReference type="AlphaFoldDB" id="A0A6G8RWQ6"/>
<sequence>MNFLSRCIAACLMSLPVISQAEYNETLPENSFIGITFHDVRSDVLKQGDKDYYAISTKNLVQFFEWLNKSKWQPITLKQLSESVKTGKPLPENAVLICFDDGALSSYTQVFPLLKQYKMPAVFAVVTSWTNGNTKAAYEAYGQGNLMNWDQMREMSKSGYAEFATHSHDLHKGILSNPQKNEQPAAVTHQYFPHLNRYETDAEYEQRIFKDLAESKAVLEKELGTKIDTVIWPYGAVNVQVQNIAAKAGLPLSFSLGKDSLNFPHDGSFQRGLIMGNPTVEEIHEQMTSTLNYTVYDSFNLMRSVTFDLSDIQSPTYDEGNIKLGKTLENLNALKTNTMILKVLKDVDGDGVYDQAFFPNQYLPVAQDLMNRVSWQTRTRVFHSVYAELPLYPDPKRPNLVMDLAANLIQNNKNLDGLMLQVGDTFDCSLKEKYALDGQCEQQMNQTVSLIRETKKRTRPYLNISNTLYTAVQFPLKNTSFPGLPRTVSDLIDHIDIVNIKIDPIQQPEVFKKFLAQKNQLNAVQRAKILVTLDGHAKTEKEWKYLQKSLLDLQAAGFQKTGIGEYSEKNAQAVHKYLYTPLSLNGSPLTYREPFVLQSKLGVRK</sequence>
<dbReference type="Pfam" id="PF01522">
    <property type="entry name" value="Polysacc_deac_1"/>
    <property type="match status" value="1"/>
</dbReference>
<name>A0A6G8RWQ6_9GAMM</name>
<dbReference type="RefSeq" id="WP_166224206.1">
    <property type="nucleotide sequence ID" value="NZ_CP049801.1"/>
</dbReference>
<proteinExistence type="predicted"/>
<dbReference type="GO" id="GO:0016810">
    <property type="term" value="F:hydrolase activity, acting on carbon-nitrogen (but not peptide) bonds"/>
    <property type="evidence" value="ECO:0007669"/>
    <property type="project" value="InterPro"/>
</dbReference>
<evidence type="ECO:0000259" key="3">
    <source>
        <dbReference type="PROSITE" id="PS51677"/>
    </source>
</evidence>
<dbReference type="Gene3D" id="3.20.20.370">
    <property type="entry name" value="Glycoside hydrolase/deacetylase"/>
    <property type="match status" value="1"/>
</dbReference>
<evidence type="ECO:0000313" key="5">
    <source>
        <dbReference type="Proteomes" id="UP000502297"/>
    </source>
</evidence>
<gene>
    <name evidence="4" type="primary">pgaB</name>
    <name evidence="4" type="ORF">G8E00_09845</name>
</gene>
<reference evidence="4 5" key="1">
    <citation type="submission" date="2020-03" db="EMBL/GenBank/DDBJ databases">
        <authorList>
            <person name="Zhu W."/>
        </authorList>
    </citation>
    <scope>NUCLEOTIDE SEQUENCE [LARGE SCALE GENOMIC DNA]</scope>
    <source>
        <strain evidence="4 5">323-1</strain>
    </source>
</reference>
<evidence type="ECO:0000256" key="2">
    <source>
        <dbReference type="SAM" id="SignalP"/>
    </source>
</evidence>
<dbReference type="InterPro" id="IPR002509">
    <property type="entry name" value="NODB_dom"/>
</dbReference>
<accession>A0A6G8RWQ6</accession>
<feature type="chain" id="PRO_5026360585" evidence="2">
    <location>
        <begin position="22"/>
        <end position="605"/>
    </location>
</feature>
<evidence type="ECO:0000313" key="4">
    <source>
        <dbReference type="EMBL" id="QIO06238.1"/>
    </source>
</evidence>
<dbReference type="Proteomes" id="UP000502297">
    <property type="component" value="Chromosome"/>
</dbReference>
<dbReference type="NCBIfam" id="TIGR03938">
    <property type="entry name" value="deacetyl_PgaB"/>
    <property type="match status" value="1"/>
</dbReference>
<dbReference type="GO" id="GO:0043708">
    <property type="term" value="P:cell adhesion involved in biofilm formation"/>
    <property type="evidence" value="ECO:0007669"/>
    <property type="project" value="InterPro"/>
</dbReference>
<dbReference type="PANTHER" id="PTHR34216">
    <property type="match status" value="1"/>
</dbReference>
<organism evidence="4 5">
    <name type="scientific">Acinetobacter shaoyimingii</name>
    <dbReference type="NCBI Taxonomy" id="2715164"/>
    <lineage>
        <taxon>Bacteria</taxon>
        <taxon>Pseudomonadati</taxon>
        <taxon>Pseudomonadota</taxon>
        <taxon>Gammaproteobacteria</taxon>
        <taxon>Moraxellales</taxon>
        <taxon>Moraxellaceae</taxon>
        <taxon>Acinetobacter</taxon>
    </lineage>
</organism>
<evidence type="ECO:0000256" key="1">
    <source>
        <dbReference type="ARBA" id="ARBA00022729"/>
    </source>
</evidence>
<feature type="domain" description="NodB homology" evidence="3">
    <location>
        <begin position="93"/>
        <end position="378"/>
    </location>
</feature>
<dbReference type="InterPro" id="IPR032772">
    <property type="entry name" value="PGA_deacetylase_PgaB_C"/>
</dbReference>
<dbReference type="PROSITE" id="PS51677">
    <property type="entry name" value="NODB"/>
    <property type="match status" value="1"/>
</dbReference>